<name>A0A4Q1C7J0_9BACT</name>
<proteinExistence type="predicted"/>
<dbReference type="EMBL" id="SDHX01000001">
    <property type="protein sequence ID" value="RXK54786.1"/>
    <property type="molecule type" value="Genomic_DNA"/>
</dbReference>
<evidence type="ECO:0008006" key="4">
    <source>
        <dbReference type="Google" id="ProtNLM"/>
    </source>
</evidence>
<evidence type="ECO:0000313" key="3">
    <source>
        <dbReference type="Proteomes" id="UP000290218"/>
    </source>
</evidence>
<gene>
    <name evidence="2" type="ORF">ESB00_02495</name>
</gene>
<feature type="signal peptide" evidence="1">
    <location>
        <begin position="1"/>
        <end position="24"/>
    </location>
</feature>
<accession>A0A4Q1C7J0</accession>
<dbReference type="RefSeq" id="WP_129046149.1">
    <property type="nucleotide sequence ID" value="NZ_SDHX01000001.1"/>
</dbReference>
<keyword evidence="3" id="KW-1185">Reference proteome</keyword>
<evidence type="ECO:0000313" key="2">
    <source>
        <dbReference type="EMBL" id="RXK54786.1"/>
    </source>
</evidence>
<dbReference type="Proteomes" id="UP000290218">
    <property type="component" value="Unassembled WGS sequence"/>
</dbReference>
<protein>
    <recommendedName>
        <fullName evidence="4">PEP-CTERM sorting domain-containing protein</fullName>
    </recommendedName>
</protein>
<sequence length="270" mass="28173">MHLLRALRTSSLWLAAALASQALASPILYYTPSLVSNGLGKPSSSQFTTAVTNAFGAGNVIEIPTFNNAADFDDGAALFVNARLGADSLSAAEKSNLFSFINDGGAVFFIGDHSGWTTWDDSFLNLFGDSFLHWNGVNAASLVTGNAPAQFASAGQVLLSAPGAIAGGNGKKLYTVFGNGGGRAMSALYGPEDNAIAFLDTSALSGNTASHLAFYSGLSSWLFETASAYELSKQPVVTPPSGNTVPDSMPVLAIAPVLFGFAWFRRRVRI</sequence>
<comment type="caution">
    <text evidence="2">The sequence shown here is derived from an EMBL/GenBank/DDBJ whole genome shotgun (WGS) entry which is preliminary data.</text>
</comment>
<organism evidence="2 3">
    <name type="scientific">Oleiharenicola lentus</name>
    <dbReference type="NCBI Taxonomy" id="2508720"/>
    <lineage>
        <taxon>Bacteria</taxon>
        <taxon>Pseudomonadati</taxon>
        <taxon>Verrucomicrobiota</taxon>
        <taxon>Opitutia</taxon>
        <taxon>Opitutales</taxon>
        <taxon>Opitutaceae</taxon>
        <taxon>Oleiharenicola</taxon>
    </lineage>
</organism>
<keyword evidence="1" id="KW-0732">Signal</keyword>
<reference evidence="2 3" key="1">
    <citation type="submission" date="2019-01" db="EMBL/GenBank/DDBJ databases">
        <title>Lacunisphaera sp. strain TWA-58.</title>
        <authorList>
            <person name="Chen W.-M."/>
        </authorList>
    </citation>
    <scope>NUCLEOTIDE SEQUENCE [LARGE SCALE GENOMIC DNA]</scope>
    <source>
        <strain evidence="2 3">TWA-58</strain>
    </source>
</reference>
<evidence type="ECO:0000256" key="1">
    <source>
        <dbReference type="SAM" id="SignalP"/>
    </source>
</evidence>
<dbReference type="AlphaFoldDB" id="A0A4Q1C7J0"/>
<dbReference type="OrthoDB" id="7155509at2"/>
<feature type="chain" id="PRO_5020516893" description="PEP-CTERM sorting domain-containing protein" evidence="1">
    <location>
        <begin position="25"/>
        <end position="270"/>
    </location>
</feature>